<dbReference type="InterPro" id="IPR003131">
    <property type="entry name" value="T1-type_BTB"/>
</dbReference>
<evidence type="ECO:0000256" key="8">
    <source>
        <dbReference type="ARBA" id="ARBA00022989"/>
    </source>
</evidence>
<dbReference type="InterPro" id="IPR005821">
    <property type="entry name" value="Ion_trans_dom"/>
</dbReference>
<dbReference type="PANTHER" id="PTHR11537:SF113">
    <property type="entry name" value="POTASSIUM VOLTAGE-GATED CHANNEL PROTEIN SHAKER"/>
    <property type="match status" value="1"/>
</dbReference>
<dbReference type="GO" id="GO:0008076">
    <property type="term" value="C:voltage-gated potassium channel complex"/>
    <property type="evidence" value="ECO:0007669"/>
    <property type="project" value="InterPro"/>
</dbReference>
<dbReference type="InterPro" id="IPR027359">
    <property type="entry name" value="Volt_channel_dom_sf"/>
</dbReference>
<keyword evidence="4 12" id="KW-0812">Transmembrane</keyword>
<feature type="transmembrane region" description="Helical" evidence="12">
    <location>
        <begin position="208"/>
        <end position="230"/>
    </location>
</feature>
<dbReference type="InterPro" id="IPR028325">
    <property type="entry name" value="VG_K_chnl"/>
</dbReference>
<evidence type="ECO:0000256" key="11">
    <source>
        <dbReference type="ARBA" id="ARBA00023303"/>
    </source>
</evidence>
<feature type="domain" description="Potassium channel tetramerisation-type BTB" evidence="14">
    <location>
        <begin position="5"/>
        <end position="95"/>
    </location>
</feature>
<keyword evidence="2" id="KW-0813">Transport</keyword>
<feature type="domain" description="Ion transport" evidence="13">
    <location>
        <begin position="136"/>
        <end position="368"/>
    </location>
</feature>
<evidence type="ECO:0000256" key="7">
    <source>
        <dbReference type="ARBA" id="ARBA00022958"/>
    </source>
</evidence>
<reference evidence="16" key="1">
    <citation type="submission" date="2025-08" db="UniProtKB">
        <authorList>
            <consortium name="RefSeq"/>
        </authorList>
    </citation>
    <scope>IDENTIFICATION</scope>
</reference>
<dbReference type="Gene3D" id="1.10.287.70">
    <property type="match status" value="1"/>
</dbReference>
<evidence type="ECO:0000256" key="9">
    <source>
        <dbReference type="ARBA" id="ARBA00023065"/>
    </source>
</evidence>
<dbReference type="RefSeq" id="XP_029655346.1">
    <property type="nucleotide sequence ID" value="XM_029799486.1"/>
</dbReference>
<feature type="transmembrane region" description="Helical" evidence="12">
    <location>
        <begin position="274"/>
        <end position="298"/>
    </location>
</feature>
<dbReference type="SUPFAM" id="SSF81324">
    <property type="entry name" value="Voltage-gated potassium channels"/>
    <property type="match status" value="1"/>
</dbReference>
<evidence type="ECO:0000256" key="12">
    <source>
        <dbReference type="SAM" id="Phobius"/>
    </source>
</evidence>
<name>A0A6P7U382_9MOLL</name>
<evidence type="ECO:0000256" key="5">
    <source>
        <dbReference type="ARBA" id="ARBA00022826"/>
    </source>
</evidence>
<feature type="transmembrane region" description="Helical" evidence="12">
    <location>
        <begin position="338"/>
        <end position="359"/>
    </location>
</feature>
<dbReference type="Pfam" id="PF00520">
    <property type="entry name" value="Ion_trans"/>
    <property type="match status" value="1"/>
</dbReference>
<gene>
    <name evidence="16" type="primary">LOC115229061</name>
</gene>
<dbReference type="GO" id="GO:0005251">
    <property type="term" value="F:delayed rectifier potassium channel activity"/>
    <property type="evidence" value="ECO:0007669"/>
    <property type="project" value="TreeGrafter"/>
</dbReference>
<dbReference type="PRINTS" id="PR00169">
    <property type="entry name" value="KCHANNEL"/>
</dbReference>
<evidence type="ECO:0000313" key="16">
    <source>
        <dbReference type="RefSeq" id="XP_029655346.1"/>
    </source>
</evidence>
<dbReference type="PRINTS" id="PR01491">
    <property type="entry name" value="KVCHANNEL"/>
</dbReference>
<protein>
    <submittedName>
        <fullName evidence="16">Potassium voltage-gated channel protein Shaker-like</fullName>
    </submittedName>
</protein>
<dbReference type="AlphaFoldDB" id="A0A6P7U382"/>
<evidence type="ECO:0000313" key="15">
    <source>
        <dbReference type="Proteomes" id="UP000515154"/>
    </source>
</evidence>
<dbReference type="PANTHER" id="PTHR11537">
    <property type="entry name" value="VOLTAGE-GATED POTASSIUM CHANNEL"/>
    <property type="match status" value="1"/>
</dbReference>
<evidence type="ECO:0000256" key="2">
    <source>
        <dbReference type="ARBA" id="ARBA00022448"/>
    </source>
</evidence>
<dbReference type="InterPro" id="IPR003972">
    <property type="entry name" value="K_chnl_volt-dep_Kv1"/>
</dbReference>
<dbReference type="Pfam" id="PF02214">
    <property type="entry name" value="BTB_2"/>
    <property type="match status" value="1"/>
</dbReference>
<organism evidence="15 16">
    <name type="scientific">Octopus sinensis</name>
    <name type="common">East Asian common octopus</name>
    <dbReference type="NCBI Taxonomy" id="2607531"/>
    <lineage>
        <taxon>Eukaryota</taxon>
        <taxon>Metazoa</taxon>
        <taxon>Spiralia</taxon>
        <taxon>Lophotrochozoa</taxon>
        <taxon>Mollusca</taxon>
        <taxon>Cephalopoda</taxon>
        <taxon>Coleoidea</taxon>
        <taxon>Octopodiformes</taxon>
        <taxon>Octopoda</taxon>
        <taxon>Incirrata</taxon>
        <taxon>Octopodidae</taxon>
        <taxon>Octopus</taxon>
    </lineage>
</organism>
<dbReference type="PRINTS" id="PR01496">
    <property type="entry name" value="SHAKERCHANEL"/>
</dbReference>
<dbReference type="GO" id="GO:0001508">
    <property type="term" value="P:action potential"/>
    <property type="evidence" value="ECO:0007669"/>
    <property type="project" value="TreeGrafter"/>
</dbReference>
<feature type="transmembrane region" description="Helical" evidence="12">
    <location>
        <begin position="236"/>
        <end position="254"/>
    </location>
</feature>
<dbReference type="Gene3D" id="3.30.710.10">
    <property type="entry name" value="Potassium Channel Kv1.1, Chain A"/>
    <property type="match status" value="1"/>
</dbReference>
<keyword evidence="15" id="KW-1185">Reference proteome</keyword>
<keyword evidence="11" id="KW-0407">Ion channel</keyword>
<proteinExistence type="predicted"/>
<evidence type="ECO:0000259" key="13">
    <source>
        <dbReference type="Pfam" id="PF00520"/>
    </source>
</evidence>
<dbReference type="InterPro" id="IPR011333">
    <property type="entry name" value="SKP1/BTB/POZ_sf"/>
</dbReference>
<dbReference type="SUPFAM" id="SSF54695">
    <property type="entry name" value="POZ domain"/>
    <property type="match status" value="1"/>
</dbReference>
<dbReference type="Proteomes" id="UP000515154">
    <property type="component" value="Unplaced"/>
</dbReference>
<evidence type="ECO:0000256" key="10">
    <source>
        <dbReference type="ARBA" id="ARBA00023136"/>
    </source>
</evidence>
<evidence type="ECO:0000256" key="4">
    <source>
        <dbReference type="ARBA" id="ARBA00022692"/>
    </source>
</evidence>
<keyword evidence="7" id="KW-0630">Potassium</keyword>
<evidence type="ECO:0000256" key="3">
    <source>
        <dbReference type="ARBA" id="ARBA00022538"/>
    </source>
</evidence>
<keyword evidence="6" id="KW-0851">Voltage-gated channel</keyword>
<keyword evidence="10 12" id="KW-0472">Membrane</keyword>
<keyword evidence="3" id="KW-0633">Potassium transport</keyword>
<feature type="transmembrane region" description="Helical" evidence="12">
    <location>
        <begin position="137"/>
        <end position="159"/>
    </location>
</feature>
<comment type="subcellular location">
    <subcellularLocation>
        <location evidence="1">Membrane</location>
        <topology evidence="1">Multi-pass membrane protein</topology>
    </subcellularLocation>
</comment>
<dbReference type="Gene3D" id="1.20.120.350">
    <property type="entry name" value="Voltage-gated potassium channels. Chain C"/>
    <property type="match status" value="1"/>
</dbReference>
<keyword evidence="5" id="KW-0631">Potassium channel</keyword>
<sequence length="418" mass="48361">MLDIISINISGRKFELDKCYFKKFPKTLLGNPLKLNEYFDKTRNEYFFDRHRDSFEGIINYYQNEGNLKKPGNVDIDIFTREVEFFEIDRRSIENMYADEGIGPYYVPKEINIPENFFLRFIWITLKFPDLSMSGKIIQIFSNLLILLSIANLCLRTYPHNDIRIESLSKINYIFAIEVLFTTYFTIEMIIRLFLIYKIISECFSGKFIVDILSISPLYIQTIFEVIYAHGLIKHSILYTINQICLIIQIIRIFKLSNNLTGLEILGKAIFYSLDCLTLMLVYFMITILFYSSLIYYAELTNVNSNFLSIPDAFWWAIITMTTVGYGDKRPLGVYGKIVAGFCSLSGILIISFPIPVIVSKFTFLYKKKFKMPSEISHETLHDTSTPLMPNLFTGSAEATVRARGQIAKTVGVWGGQM</sequence>
<dbReference type="FunFam" id="1.10.287.70:FF:000002">
    <property type="entry name" value="Potassium voltage-gated channel subfamily a member"/>
    <property type="match status" value="1"/>
</dbReference>
<keyword evidence="8 12" id="KW-1133">Transmembrane helix</keyword>
<dbReference type="GO" id="GO:0051260">
    <property type="term" value="P:protein homooligomerization"/>
    <property type="evidence" value="ECO:0007669"/>
    <property type="project" value="InterPro"/>
</dbReference>
<evidence type="ECO:0000259" key="14">
    <source>
        <dbReference type="Pfam" id="PF02214"/>
    </source>
</evidence>
<dbReference type="KEGG" id="osn:115229061"/>
<evidence type="ECO:0000256" key="1">
    <source>
        <dbReference type="ARBA" id="ARBA00004141"/>
    </source>
</evidence>
<evidence type="ECO:0000256" key="6">
    <source>
        <dbReference type="ARBA" id="ARBA00022882"/>
    </source>
</evidence>
<feature type="transmembrane region" description="Helical" evidence="12">
    <location>
        <begin position="171"/>
        <end position="196"/>
    </location>
</feature>
<accession>A0A6P7U382</accession>
<keyword evidence="9" id="KW-0406">Ion transport</keyword>
<dbReference type="InterPro" id="IPR003968">
    <property type="entry name" value="K_chnl_volt-dep_Kv"/>
</dbReference>